<dbReference type="AlphaFoldDB" id="A0A8I5YR35"/>
<dbReference type="Proteomes" id="UP000001595">
    <property type="component" value="Chromosome 19"/>
</dbReference>
<keyword evidence="2" id="KW-1185">Reference proteome</keyword>
<gene>
    <name evidence="1" type="primary">SMIM7</name>
</gene>
<protein>
    <submittedName>
        <fullName evidence="1">Small integral membrane protein 7</fullName>
    </submittedName>
</protein>
<accession>A0A8I5YR35</accession>
<dbReference type="Ensembl" id="ENSPPYT00000054751.1">
    <property type="protein sequence ID" value="ENSPPYP00000042601.1"/>
    <property type="gene ID" value="ENSPPYG00000009694.2"/>
</dbReference>
<sequence>MKPGTHFPGMLSLHSSIPDDFKNVFDQKTDNLPRKPKLVVGGKVFAEGLLGHSVQLRLTLKALRNGPPVTGTPAFLYRH</sequence>
<name>A0A8I5YR35_PONAB</name>
<evidence type="ECO:0000313" key="2">
    <source>
        <dbReference type="Proteomes" id="UP000001595"/>
    </source>
</evidence>
<evidence type="ECO:0000313" key="1">
    <source>
        <dbReference type="Ensembl" id="ENSPPYP00000042601.1"/>
    </source>
</evidence>
<reference evidence="1" key="3">
    <citation type="submission" date="2025-09" db="UniProtKB">
        <authorList>
            <consortium name="Ensembl"/>
        </authorList>
    </citation>
    <scope>IDENTIFICATION</scope>
</reference>
<reference evidence="1 2" key="1">
    <citation type="submission" date="2008-02" db="EMBL/GenBank/DDBJ databases">
        <title>A 6x draft sequence assembly of the Pongo pygmaeus abelii genome.</title>
        <authorList>
            <person name="Wilson R.K."/>
            <person name="Mardis E."/>
        </authorList>
    </citation>
    <scope>NUCLEOTIDE SEQUENCE [LARGE SCALE GENOMIC DNA]</scope>
</reference>
<organism evidence="1 2">
    <name type="scientific">Pongo abelii</name>
    <name type="common">Sumatran orangutan</name>
    <name type="synonym">Pongo pygmaeus abelii</name>
    <dbReference type="NCBI Taxonomy" id="9601"/>
    <lineage>
        <taxon>Eukaryota</taxon>
        <taxon>Metazoa</taxon>
        <taxon>Chordata</taxon>
        <taxon>Craniata</taxon>
        <taxon>Vertebrata</taxon>
        <taxon>Euteleostomi</taxon>
        <taxon>Mammalia</taxon>
        <taxon>Eutheria</taxon>
        <taxon>Euarchontoglires</taxon>
        <taxon>Primates</taxon>
        <taxon>Haplorrhini</taxon>
        <taxon>Catarrhini</taxon>
        <taxon>Hominidae</taxon>
        <taxon>Pongo</taxon>
    </lineage>
</organism>
<reference evidence="1" key="2">
    <citation type="submission" date="2025-08" db="UniProtKB">
        <authorList>
            <consortium name="Ensembl"/>
        </authorList>
    </citation>
    <scope>IDENTIFICATION</scope>
</reference>
<proteinExistence type="predicted"/>
<dbReference type="GeneTree" id="ENSGT00390000014626"/>